<evidence type="ECO:0000256" key="1">
    <source>
        <dbReference type="ARBA" id="ARBA00004123"/>
    </source>
</evidence>
<name>A0A9D4FUX6_DREPO</name>
<gene>
    <name evidence="7" type="ORF">DPMN_156800</name>
</gene>
<evidence type="ECO:0000313" key="7">
    <source>
        <dbReference type="EMBL" id="KAH3803100.1"/>
    </source>
</evidence>
<reference evidence="7" key="2">
    <citation type="submission" date="2020-11" db="EMBL/GenBank/DDBJ databases">
        <authorList>
            <person name="McCartney M.A."/>
            <person name="Auch B."/>
            <person name="Kono T."/>
            <person name="Mallez S."/>
            <person name="Becker A."/>
            <person name="Gohl D.M."/>
            <person name="Silverstein K.A.T."/>
            <person name="Koren S."/>
            <person name="Bechman K.B."/>
            <person name="Herman A."/>
            <person name="Abrahante J.E."/>
            <person name="Garbe J."/>
        </authorList>
    </citation>
    <scope>NUCLEOTIDE SEQUENCE</scope>
    <source>
        <strain evidence="7">Duluth1</strain>
        <tissue evidence="7">Whole animal</tissue>
    </source>
</reference>
<evidence type="ECO:0000256" key="5">
    <source>
        <dbReference type="ARBA" id="ARBA00023242"/>
    </source>
</evidence>
<protein>
    <recommendedName>
        <fullName evidence="6">Zinc finger PHD-type domain-containing protein</fullName>
    </recommendedName>
</protein>
<dbReference type="GO" id="GO:0045893">
    <property type="term" value="P:positive regulation of DNA-templated transcription"/>
    <property type="evidence" value="ECO:0007669"/>
    <property type="project" value="TreeGrafter"/>
</dbReference>
<dbReference type="InterPro" id="IPR011011">
    <property type="entry name" value="Znf_FYVE_PHD"/>
</dbReference>
<reference evidence="7" key="1">
    <citation type="journal article" date="2019" name="bioRxiv">
        <title>The Genome of the Zebra Mussel, Dreissena polymorpha: A Resource for Invasive Species Research.</title>
        <authorList>
            <person name="McCartney M.A."/>
            <person name="Auch B."/>
            <person name="Kono T."/>
            <person name="Mallez S."/>
            <person name="Zhang Y."/>
            <person name="Obille A."/>
            <person name="Becker A."/>
            <person name="Abrahante J.E."/>
            <person name="Garbe J."/>
            <person name="Badalamenti J.P."/>
            <person name="Herman A."/>
            <person name="Mangelson H."/>
            <person name="Liachko I."/>
            <person name="Sullivan S."/>
            <person name="Sone E.D."/>
            <person name="Koren S."/>
            <person name="Silverstein K.A.T."/>
            <person name="Beckman K.B."/>
            <person name="Gohl D.M."/>
        </authorList>
    </citation>
    <scope>NUCLEOTIDE SEQUENCE</scope>
    <source>
        <strain evidence="7">Duluth1</strain>
        <tissue evidence="7">Whole animal</tissue>
    </source>
</reference>
<keyword evidence="8" id="KW-1185">Reference proteome</keyword>
<dbReference type="InterPro" id="IPR019787">
    <property type="entry name" value="Znf_PHD-finger"/>
</dbReference>
<dbReference type="SMART" id="SM00249">
    <property type="entry name" value="PHD"/>
    <property type="match status" value="1"/>
</dbReference>
<dbReference type="PANTHER" id="PTHR46174">
    <property type="entry name" value="CXXC-TYPE ZINC FINGER PROTEIN 1"/>
    <property type="match status" value="1"/>
</dbReference>
<dbReference type="Gene3D" id="3.30.40.10">
    <property type="entry name" value="Zinc/RING finger domain, C3HC4 (zinc finger)"/>
    <property type="match status" value="1"/>
</dbReference>
<keyword evidence="2" id="KW-0479">Metal-binding</keyword>
<feature type="domain" description="Zinc finger PHD-type" evidence="6">
    <location>
        <begin position="101"/>
        <end position="147"/>
    </location>
</feature>
<organism evidence="7 8">
    <name type="scientific">Dreissena polymorpha</name>
    <name type="common">Zebra mussel</name>
    <name type="synonym">Mytilus polymorpha</name>
    <dbReference type="NCBI Taxonomy" id="45954"/>
    <lineage>
        <taxon>Eukaryota</taxon>
        <taxon>Metazoa</taxon>
        <taxon>Spiralia</taxon>
        <taxon>Lophotrochozoa</taxon>
        <taxon>Mollusca</taxon>
        <taxon>Bivalvia</taxon>
        <taxon>Autobranchia</taxon>
        <taxon>Heteroconchia</taxon>
        <taxon>Euheterodonta</taxon>
        <taxon>Imparidentia</taxon>
        <taxon>Neoheterodontei</taxon>
        <taxon>Myida</taxon>
        <taxon>Dreissenoidea</taxon>
        <taxon>Dreissenidae</taxon>
        <taxon>Dreissena</taxon>
    </lineage>
</organism>
<sequence>MEDYDLRVLLRPYSKGDVVYILDTAVLKGKCKNLCPPWKGPALIIQKLSAYLYRVRLRNSVFVVNHVRLMPCSYRESPNWVKENGLTSSPADASTDTAEIYCTFRKPWDGRFMIQCDYCDTWYHGSCVNITQTDALDIDKYKCTSCKETTGVNSFNPN</sequence>
<keyword evidence="3" id="KW-0863">Zinc-finger</keyword>
<proteinExistence type="predicted"/>
<dbReference type="PANTHER" id="PTHR46174:SF1">
    <property type="entry name" value="CXXC-TYPE ZINC FINGER PROTEIN 1"/>
    <property type="match status" value="1"/>
</dbReference>
<dbReference type="InterPro" id="IPR013083">
    <property type="entry name" value="Znf_RING/FYVE/PHD"/>
</dbReference>
<evidence type="ECO:0000259" key="6">
    <source>
        <dbReference type="SMART" id="SM00249"/>
    </source>
</evidence>
<dbReference type="SUPFAM" id="SSF57903">
    <property type="entry name" value="FYVE/PHD zinc finger"/>
    <property type="match status" value="1"/>
</dbReference>
<evidence type="ECO:0000256" key="4">
    <source>
        <dbReference type="ARBA" id="ARBA00022833"/>
    </source>
</evidence>
<dbReference type="InterPro" id="IPR037869">
    <property type="entry name" value="Spp1/CFP1"/>
</dbReference>
<dbReference type="GO" id="GO:0008270">
    <property type="term" value="F:zinc ion binding"/>
    <property type="evidence" value="ECO:0007669"/>
    <property type="project" value="UniProtKB-KW"/>
</dbReference>
<comment type="caution">
    <text evidence="7">The sequence shown here is derived from an EMBL/GenBank/DDBJ whole genome shotgun (WGS) entry which is preliminary data.</text>
</comment>
<dbReference type="AlphaFoldDB" id="A0A9D4FUX6"/>
<comment type="subcellular location">
    <subcellularLocation>
        <location evidence="1">Nucleus</location>
    </subcellularLocation>
</comment>
<evidence type="ECO:0000313" key="8">
    <source>
        <dbReference type="Proteomes" id="UP000828390"/>
    </source>
</evidence>
<accession>A0A9D4FUX6</accession>
<evidence type="ECO:0000256" key="3">
    <source>
        <dbReference type="ARBA" id="ARBA00022771"/>
    </source>
</evidence>
<dbReference type="EMBL" id="JAIWYP010000007">
    <property type="protein sequence ID" value="KAH3803100.1"/>
    <property type="molecule type" value="Genomic_DNA"/>
</dbReference>
<dbReference type="InterPro" id="IPR001965">
    <property type="entry name" value="Znf_PHD"/>
</dbReference>
<dbReference type="Proteomes" id="UP000828390">
    <property type="component" value="Unassembled WGS sequence"/>
</dbReference>
<keyword evidence="4" id="KW-0862">Zinc</keyword>
<dbReference type="GO" id="GO:0048188">
    <property type="term" value="C:Set1C/COMPASS complex"/>
    <property type="evidence" value="ECO:0007669"/>
    <property type="project" value="InterPro"/>
</dbReference>
<dbReference type="Pfam" id="PF00628">
    <property type="entry name" value="PHD"/>
    <property type="match status" value="1"/>
</dbReference>
<keyword evidence="5" id="KW-0539">Nucleus</keyword>
<evidence type="ECO:0000256" key="2">
    <source>
        <dbReference type="ARBA" id="ARBA00022723"/>
    </source>
</evidence>